<keyword evidence="3" id="KW-1185">Reference proteome</keyword>
<dbReference type="AlphaFoldDB" id="A0A4Y2DY87"/>
<evidence type="ECO:0000313" key="3">
    <source>
        <dbReference type="Proteomes" id="UP000499080"/>
    </source>
</evidence>
<evidence type="ECO:0000313" key="2">
    <source>
        <dbReference type="EMBL" id="GBM20575.1"/>
    </source>
</evidence>
<sequence>MRVTKESRSRNERCDNERTETSKRKDTRSKVVLLLNISGCLKKTTLVITLSRFFQEYGGAKIGSTCNFFLFYDSVNVDCNRMTIVRETCAWLLCRAKGNEKAINNPLAIHPLHPLCGGLLLPSKGVALRSELYPARLRQSEELDGFSARDC</sequence>
<comment type="caution">
    <text evidence="2">The sequence shown here is derived from an EMBL/GenBank/DDBJ whole genome shotgun (WGS) entry which is preliminary data.</text>
</comment>
<dbReference type="Proteomes" id="UP000499080">
    <property type="component" value="Unassembled WGS sequence"/>
</dbReference>
<feature type="region of interest" description="Disordered" evidence="1">
    <location>
        <begin position="1"/>
        <end position="22"/>
    </location>
</feature>
<reference evidence="2 3" key="1">
    <citation type="journal article" date="2019" name="Sci. Rep.">
        <title>Orb-weaving spider Araneus ventricosus genome elucidates the spidroin gene catalogue.</title>
        <authorList>
            <person name="Kono N."/>
            <person name="Nakamura H."/>
            <person name="Ohtoshi R."/>
            <person name="Moran D.A.P."/>
            <person name="Shinohara A."/>
            <person name="Yoshida Y."/>
            <person name="Fujiwara M."/>
            <person name="Mori M."/>
            <person name="Tomita M."/>
            <person name="Arakawa K."/>
        </authorList>
    </citation>
    <scope>NUCLEOTIDE SEQUENCE [LARGE SCALE GENOMIC DNA]</scope>
</reference>
<organism evidence="2 3">
    <name type="scientific">Araneus ventricosus</name>
    <name type="common">Orbweaver spider</name>
    <name type="synonym">Epeira ventricosa</name>
    <dbReference type="NCBI Taxonomy" id="182803"/>
    <lineage>
        <taxon>Eukaryota</taxon>
        <taxon>Metazoa</taxon>
        <taxon>Ecdysozoa</taxon>
        <taxon>Arthropoda</taxon>
        <taxon>Chelicerata</taxon>
        <taxon>Arachnida</taxon>
        <taxon>Araneae</taxon>
        <taxon>Araneomorphae</taxon>
        <taxon>Entelegynae</taxon>
        <taxon>Araneoidea</taxon>
        <taxon>Araneidae</taxon>
        <taxon>Araneus</taxon>
    </lineage>
</organism>
<name>A0A4Y2DY87_ARAVE</name>
<gene>
    <name evidence="2" type="ORF">AVEN_261698_1</name>
</gene>
<accession>A0A4Y2DY87</accession>
<dbReference type="EMBL" id="BGPR01000444">
    <property type="protein sequence ID" value="GBM20575.1"/>
    <property type="molecule type" value="Genomic_DNA"/>
</dbReference>
<evidence type="ECO:0000256" key="1">
    <source>
        <dbReference type="SAM" id="MobiDB-lite"/>
    </source>
</evidence>
<protein>
    <submittedName>
        <fullName evidence="2">Uncharacterized protein</fullName>
    </submittedName>
</protein>
<proteinExistence type="predicted"/>